<evidence type="ECO:0000256" key="2">
    <source>
        <dbReference type="ARBA" id="ARBA00005653"/>
    </source>
</evidence>
<evidence type="ECO:0000256" key="11">
    <source>
        <dbReference type="SAM" id="Coils"/>
    </source>
</evidence>
<evidence type="ECO:0000256" key="7">
    <source>
        <dbReference type="ARBA" id="ARBA00022989"/>
    </source>
</evidence>
<dbReference type="GO" id="GO:1990246">
    <property type="term" value="C:uniplex complex"/>
    <property type="evidence" value="ECO:0007669"/>
    <property type="project" value="TreeGrafter"/>
</dbReference>
<dbReference type="GO" id="GO:0019855">
    <property type="term" value="F:calcium channel inhibitor activity"/>
    <property type="evidence" value="ECO:0007669"/>
    <property type="project" value="TreeGrafter"/>
</dbReference>
<comment type="subcellular location">
    <subcellularLocation>
        <location evidence="1">Membrane</location>
        <topology evidence="1">Multi-pass membrane protein</topology>
    </subcellularLocation>
    <subcellularLocation>
        <location evidence="10">Mitochondrion inner membrane</location>
        <topology evidence="10">Multi-pass membrane protein</topology>
    </subcellularLocation>
</comment>
<dbReference type="PANTHER" id="PTHR13462">
    <property type="entry name" value="CALCIUM UNIPORTER PROTEIN, MITOCHONDRIAL"/>
    <property type="match status" value="1"/>
</dbReference>
<dbReference type="GO" id="GO:0036444">
    <property type="term" value="P:calcium import into the mitochondrion"/>
    <property type="evidence" value="ECO:0007669"/>
    <property type="project" value="TreeGrafter"/>
</dbReference>
<evidence type="ECO:0000256" key="3">
    <source>
        <dbReference type="ARBA" id="ARBA00022448"/>
    </source>
</evidence>
<dbReference type="InterPro" id="IPR006769">
    <property type="entry name" value="MCU_C"/>
</dbReference>
<keyword evidence="10" id="KW-0107">Calcium channel</keyword>
<evidence type="ECO:0000259" key="12">
    <source>
        <dbReference type="Pfam" id="PF04678"/>
    </source>
</evidence>
<evidence type="ECO:0000256" key="9">
    <source>
        <dbReference type="ARBA" id="ARBA00023136"/>
    </source>
</evidence>
<organism evidence="13 14">
    <name type="scientific">Alosa alosa</name>
    <name type="common">allis shad</name>
    <dbReference type="NCBI Taxonomy" id="278164"/>
    <lineage>
        <taxon>Eukaryota</taxon>
        <taxon>Metazoa</taxon>
        <taxon>Chordata</taxon>
        <taxon>Craniata</taxon>
        <taxon>Vertebrata</taxon>
        <taxon>Euteleostomi</taxon>
        <taxon>Actinopterygii</taxon>
        <taxon>Neopterygii</taxon>
        <taxon>Teleostei</taxon>
        <taxon>Clupei</taxon>
        <taxon>Clupeiformes</taxon>
        <taxon>Clupeoidei</taxon>
        <taxon>Clupeidae</taxon>
        <taxon>Alosa</taxon>
    </lineage>
</organism>
<evidence type="ECO:0000256" key="1">
    <source>
        <dbReference type="ARBA" id="ARBA00004141"/>
    </source>
</evidence>
<evidence type="ECO:0000256" key="6">
    <source>
        <dbReference type="ARBA" id="ARBA00022837"/>
    </source>
</evidence>
<keyword evidence="10" id="KW-0496">Mitochondrion</keyword>
<dbReference type="GO" id="GO:0015292">
    <property type="term" value="F:uniporter activity"/>
    <property type="evidence" value="ECO:0007669"/>
    <property type="project" value="UniProtKB-UniRule"/>
</dbReference>
<keyword evidence="9 10" id="KW-0472">Membrane</keyword>
<accession>A0AAV6FD98</accession>
<feature type="domain" description="Calcium uniporter protein C-terminal" evidence="12">
    <location>
        <begin position="92"/>
        <end position="306"/>
    </location>
</feature>
<feature type="transmembrane region" description="Helical" evidence="10">
    <location>
        <begin position="240"/>
        <end position="258"/>
    </location>
</feature>
<keyword evidence="8 10" id="KW-0406">Ion transport</keyword>
<evidence type="ECO:0000256" key="5">
    <source>
        <dbReference type="ARBA" id="ARBA00022692"/>
    </source>
</evidence>
<dbReference type="Pfam" id="PF04678">
    <property type="entry name" value="MCU"/>
    <property type="match status" value="1"/>
</dbReference>
<gene>
    <name evidence="13" type="ORF">AALO_G00294790</name>
</gene>
<dbReference type="InterPro" id="IPR039055">
    <property type="entry name" value="MCU_fam"/>
</dbReference>
<comment type="caution">
    <text evidence="13">The sequence shown here is derived from an EMBL/GenBank/DDBJ whole genome shotgun (WGS) entry which is preliminary data.</text>
</comment>
<comment type="similarity">
    <text evidence="2 10">Belongs to the MCU (TC 1.A.77) family.</text>
</comment>
<reference evidence="13" key="1">
    <citation type="submission" date="2020-10" db="EMBL/GenBank/DDBJ databases">
        <title>Chromosome-scale genome assembly of the Allis shad, Alosa alosa.</title>
        <authorList>
            <person name="Margot Z."/>
            <person name="Christophe K."/>
            <person name="Cabau C."/>
            <person name="Louis A."/>
            <person name="Berthelot C."/>
            <person name="Parey E."/>
            <person name="Roest Crollius H."/>
            <person name="Montfort J."/>
            <person name="Robinson-Rechavi M."/>
            <person name="Bucao C."/>
            <person name="Bouchez O."/>
            <person name="Gislard M."/>
            <person name="Lluch J."/>
            <person name="Milhes M."/>
            <person name="Lampietro C."/>
            <person name="Lopez Roques C."/>
            <person name="Donnadieu C."/>
            <person name="Braasch I."/>
            <person name="Desvignes T."/>
            <person name="Postlethwait J."/>
            <person name="Bobe J."/>
            <person name="Guiguen Y."/>
        </authorList>
    </citation>
    <scope>NUCLEOTIDE SEQUENCE</scope>
    <source>
        <strain evidence="13">M-15738</strain>
        <tissue evidence="13">Blood</tissue>
    </source>
</reference>
<keyword evidence="5 10" id="KW-0812">Transmembrane</keyword>
<dbReference type="GO" id="GO:0005262">
    <property type="term" value="F:calcium channel activity"/>
    <property type="evidence" value="ECO:0007669"/>
    <property type="project" value="UniProtKB-UniRule"/>
</dbReference>
<name>A0AAV6FD98_9TELE</name>
<evidence type="ECO:0000256" key="8">
    <source>
        <dbReference type="ARBA" id="ARBA00023065"/>
    </source>
</evidence>
<keyword evidence="4 10" id="KW-0109">Calcium transport</keyword>
<keyword evidence="10" id="KW-0999">Mitochondrion inner membrane</keyword>
<proteinExistence type="inferred from homology"/>
<sequence>MGLLGRVLTLRFRGITGVRILRPLFFEKLRTPTTLSTVFCSSLPPPPVIEVQYRHGRPVLHLMLPSRGEACRFPLRPMMMTVADLLSDIQNEDPGVTTTAILTADGNKVSSSTLLDSVLNNNFQLVINDTTYSIISPSNDELCHEHLTGLEDVKMVVHLLYTALHLPEHQRLKERQLLERLDTLRQLLQPLERERAGLEARAEAESMRYVWGGLAYMSVQGGFMGWLTWCVFSWDVMEPVTYFITYTWSMGLLAYFLLTQQGNNQQPVSVANQEFMYADAKDRHFLSHLHRAAAREGFDITHYNKLKEEVLQVENDLRRLRNPIKLQLPVEQVQG</sequence>
<keyword evidence="6 10" id="KW-0106">Calcium</keyword>
<evidence type="ECO:0000256" key="4">
    <source>
        <dbReference type="ARBA" id="ARBA00022568"/>
    </source>
</evidence>
<dbReference type="Proteomes" id="UP000823561">
    <property type="component" value="Chromosome 24"/>
</dbReference>
<feature type="transmembrane region" description="Helical" evidence="10">
    <location>
        <begin position="209"/>
        <end position="234"/>
    </location>
</feature>
<comment type="domain">
    <text evidence="10">The selectivity filter, in which calcium ions are arranged in single file, is composed of two acidic rings separated by one helical turn along the central axis of the channel pore.</text>
</comment>
<keyword evidence="10" id="KW-0407">Ion channel</keyword>
<dbReference type="EMBL" id="JADWDJ010000024">
    <property type="protein sequence ID" value="KAG5260640.1"/>
    <property type="molecule type" value="Genomic_DNA"/>
</dbReference>
<evidence type="ECO:0000256" key="10">
    <source>
        <dbReference type="RuleBase" id="RU367035"/>
    </source>
</evidence>
<feature type="coiled-coil region" evidence="11">
    <location>
        <begin position="174"/>
        <end position="201"/>
    </location>
</feature>
<protein>
    <recommendedName>
        <fullName evidence="10">Calcium uniporter protein</fullName>
    </recommendedName>
</protein>
<dbReference type="GO" id="GO:0051560">
    <property type="term" value="P:mitochondrial calcium ion homeostasis"/>
    <property type="evidence" value="ECO:0007669"/>
    <property type="project" value="UniProtKB-UniRule"/>
</dbReference>
<evidence type="ECO:0000313" key="13">
    <source>
        <dbReference type="EMBL" id="KAG5260640.1"/>
    </source>
</evidence>
<evidence type="ECO:0000313" key="14">
    <source>
        <dbReference type="Proteomes" id="UP000823561"/>
    </source>
</evidence>
<keyword evidence="11" id="KW-0175">Coiled coil</keyword>
<dbReference type="PANTHER" id="PTHR13462:SF6">
    <property type="entry name" value="CALCIUM UNIPORTER REGULATORY SUBUNIT MCUB, MITOCHONDRIAL"/>
    <property type="match status" value="1"/>
</dbReference>
<keyword evidence="7 10" id="KW-1133">Transmembrane helix</keyword>
<keyword evidence="14" id="KW-1185">Reference proteome</keyword>
<dbReference type="AlphaFoldDB" id="A0AAV6FD98"/>
<keyword evidence="3 10" id="KW-0813">Transport</keyword>
<comment type="function">
    <text evidence="10">Mitochondrial inner membrane calcium uniporter that mediates calcium uptake into mitochondria. Mitochondrial calcium homeostasis plays key roles in cellular physiology and regulates cell bioenergetics, cytoplasmic calcium signals and activation of cell death pathways.</text>
</comment>